<evidence type="ECO:0000256" key="3">
    <source>
        <dbReference type="ARBA" id="ARBA00022475"/>
    </source>
</evidence>
<comment type="subunit">
    <text evidence="9">The complex comprises the extracytoplasmic solute receptor protein and the two transmembrane proteins.</text>
</comment>
<feature type="transmembrane region" description="Helical" evidence="9">
    <location>
        <begin position="12"/>
        <end position="36"/>
    </location>
</feature>
<dbReference type="Pfam" id="PF04290">
    <property type="entry name" value="DctQ"/>
    <property type="match status" value="1"/>
</dbReference>
<feature type="transmembrane region" description="Helical" evidence="9">
    <location>
        <begin position="87"/>
        <end position="104"/>
    </location>
</feature>
<sequence>MIERTIDLFFKLLEAVLVALLAGMTVMVFANVILRYVFSSGLDISEELSRFFFVWLIFIGAIVAMRHHAHMGFDLLVTASSPGIRRVLLFISNGLILFVCWLLLNGAWLQSGVTATDRSPVTGLSMIFVFGIVIPSAIGIGIIAIHRMIGAVRGSYDPYAAARSPEAMAEHAV</sequence>
<dbReference type="InterPro" id="IPR055348">
    <property type="entry name" value="DctQ"/>
</dbReference>
<evidence type="ECO:0000313" key="12">
    <source>
        <dbReference type="Proteomes" id="UP000323258"/>
    </source>
</evidence>
<dbReference type="GO" id="GO:0022857">
    <property type="term" value="F:transmembrane transporter activity"/>
    <property type="evidence" value="ECO:0007669"/>
    <property type="project" value="UniProtKB-UniRule"/>
</dbReference>
<dbReference type="AlphaFoldDB" id="A0A5D4GZD0"/>
<feature type="transmembrane region" description="Helical" evidence="9">
    <location>
        <begin position="124"/>
        <end position="145"/>
    </location>
</feature>
<protein>
    <recommendedName>
        <fullName evidence="9">TRAP transporter small permease protein</fullName>
    </recommendedName>
</protein>
<comment type="function">
    <text evidence="9">Part of the tripartite ATP-independent periplasmic (TRAP) transport system.</text>
</comment>
<keyword evidence="7 9" id="KW-0472">Membrane</keyword>
<dbReference type="GO" id="GO:0015740">
    <property type="term" value="P:C4-dicarboxylate transport"/>
    <property type="evidence" value="ECO:0007669"/>
    <property type="project" value="TreeGrafter"/>
</dbReference>
<evidence type="ECO:0000259" key="10">
    <source>
        <dbReference type="Pfam" id="PF04290"/>
    </source>
</evidence>
<dbReference type="InterPro" id="IPR007387">
    <property type="entry name" value="TRAP_DctQ"/>
</dbReference>
<dbReference type="EMBL" id="VSZS01000057">
    <property type="protein sequence ID" value="TYR33986.1"/>
    <property type="molecule type" value="Genomic_DNA"/>
</dbReference>
<keyword evidence="3" id="KW-1003">Cell membrane</keyword>
<keyword evidence="2 9" id="KW-0813">Transport</keyword>
<dbReference type="Proteomes" id="UP000323258">
    <property type="component" value="Unassembled WGS sequence"/>
</dbReference>
<evidence type="ECO:0000256" key="6">
    <source>
        <dbReference type="ARBA" id="ARBA00022989"/>
    </source>
</evidence>
<evidence type="ECO:0000256" key="5">
    <source>
        <dbReference type="ARBA" id="ARBA00022692"/>
    </source>
</evidence>
<evidence type="ECO:0000313" key="11">
    <source>
        <dbReference type="EMBL" id="TYR33986.1"/>
    </source>
</evidence>
<evidence type="ECO:0000256" key="1">
    <source>
        <dbReference type="ARBA" id="ARBA00004429"/>
    </source>
</evidence>
<feature type="domain" description="Tripartite ATP-independent periplasmic transporters DctQ component" evidence="10">
    <location>
        <begin position="24"/>
        <end position="153"/>
    </location>
</feature>
<evidence type="ECO:0000256" key="4">
    <source>
        <dbReference type="ARBA" id="ARBA00022519"/>
    </source>
</evidence>
<comment type="similarity">
    <text evidence="8 9">Belongs to the TRAP transporter small permease family.</text>
</comment>
<proteinExistence type="inferred from homology"/>
<dbReference type="OrthoDB" id="4964541at2"/>
<dbReference type="GO" id="GO:0005886">
    <property type="term" value="C:plasma membrane"/>
    <property type="evidence" value="ECO:0007669"/>
    <property type="project" value="UniProtKB-SubCell"/>
</dbReference>
<evidence type="ECO:0000256" key="2">
    <source>
        <dbReference type="ARBA" id="ARBA00022448"/>
    </source>
</evidence>
<name>A0A5D4GZD0_9HYPH</name>
<dbReference type="PANTHER" id="PTHR35011:SF2">
    <property type="entry name" value="2,3-DIKETO-L-GULONATE TRAP TRANSPORTER SMALL PERMEASE PROTEIN YIAM"/>
    <property type="match status" value="1"/>
</dbReference>
<keyword evidence="4 9" id="KW-0997">Cell inner membrane</keyword>
<comment type="subcellular location">
    <subcellularLocation>
        <location evidence="1 9">Cell inner membrane</location>
        <topology evidence="1 9">Multi-pass membrane protein</topology>
    </subcellularLocation>
</comment>
<dbReference type="PANTHER" id="PTHR35011">
    <property type="entry name" value="2,3-DIKETO-L-GULONATE TRAP TRANSPORTER SMALL PERMEASE PROTEIN YIAM"/>
    <property type="match status" value="1"/>
</dbReference>
<keyword evidence="5 9" id="KW-0812">Transmembrane</keyword>
<organism evidence="11 12">
    <name type="scientific">Neoaquamicrobium microcysteis</name>
    <dbReference type="NCBI Taxonomy" id="2682781"/>
    <lineage>
        <taxon>Bacteria</taxon>
        <taxon>Pseudomonadati</taxon>
        <taxon>Pseudomonadota</taxon>
        <taxon>Alphaproteobacteria</taxon>
        <taxon>Hyphomicrobiales</taxon>
        <taxon>Phyllobacteriaceae</taxon>
        <taxon>Neoaquamicrobium</taxon>
    </lineage>
</organism>
<evidence type="ECO:0000256" key="8">
    <source>
        <dbReference type="ARBA" id="ARBA00038436"/>
    </source>
</evidence>
<evidence type="ECO:0000256" key="9">
    <source>
        <dbReference type="RuleBase" id="RU369079"/>
    </source>
</evidence>
<evidence type="ECO:0000256" key="7">
    <source>
        <dbReference type="ARBA" id="ARBA00023136"/>
    </source>
</evidence>
<comment type="caution">
    <text evidence="11">The sequence shown here is derived from an EMBL/GenBank/DDBJ whole genome shotgun (WGS) entry which is preliminary data.</text>
</comment>
<gene>
    <name evidence="11" type="ORF">FY036_05695</name>
</gene>
<keyword evidence="6 9" id="KW-1133">Transmembrane helix</keyword>
<reference evidence="11 12" key="2">
    <citation type="submission" date="2019-09" db="EMBL/GenBank/DDBJ databases">
        <title>Mesorhizobium sp. MaA-C15 isolated from Microcystis aeruginosa.</title>
        <authorList>
            <person name="Jeong S.E."/>
            <person name="Jin H.M."/>
            <person name="Jeon C.O."/>
        </authorList>
    </citation>
    <scope>NUCLEOTIDE SEQUENCE [LARGE SCALE GENOMIC DNA]</scope>
    <source>
        <strain evidence="11 12">MaA-C15</strain>
    </source>
</reference>
<accession>A0A5D4GZD0</accession>
<feature type="transmembrane region" description="Helical" evidence="9">
    <location>
        <begin position="48"/>
        <end position="66"/>
    </location>
</feature>
<keyword evidence="12" id="KW-1185">Reference proteome</keyword>
<dbReference type="RefSeq" id="WP_148913749.1">
    <property type="nucleotide sequence ID" value="NZ_VSZS01000057.1"/>
</dbReference>
<reference evidence="11 12" key="1">
    <citation type="submission" date="2019-08" db="EMBL/GenBank/DDBJ databases">
        <authorList>
            <person name="Seo Y.L."/>
        </authorList>
    </citation>
    <scope>NUCLEOTIDE SEQUENCE [LARGE SCALE GENOMIC DNA]</scope>
    <source>
        <strain evidence="11 12">MaA-C15</strain>
    </source>
</reference>